<dbReference type="EMBL" id="JAGIOI010000001">
    <property type="protein sequence ID" value="MBP2413984.1"/>
    <property type="molecule type" value="Genomic_DNA"/>
</dbReference>
<dbReference type="PANTHER" id="PTHR45866">
    <property type="entry name" value="DNA GYRASE/TOPOISOMERASE SUBUNIT B"/>
    <property type="match status" value="1"/>
</dbReference>
<organism evidence="10 11">
    <name type="scientific">Arthrobacter stackebrandtii</name>
    <dbReference type="NCBI Taxonomy" id="272161"/>
    <lineage>
        <taxon>Bacteria</taxon>
        <taxon>Bacillati</taxon>
        <taxon>Actinomycetota</taxon>
        <taxon>Actinomycetes</taxon>
        <taxon>Micrococcales</taxon>
        <taxon>Micrococcaceae</taxon>
        <taxon>Arthrobacter</taxon>
    </lineage>
</organism>
<dbReference type="Gene3D" id="3.30.565.10">
    <property type="entry name" value="Histidine kinase-like ATPase, C-terminal domain"/>
    <property type="match status" value="1"/>
</dbReference>
<comment type="similarity">
    <text evidence="2">Belongs to the type II topoisomerase GyrB family.</text>
</comment>
<evidence type="ECO:0000256" key="6">
    <source>
        <dbReference type="ARBA" id="ARBA00023029"/>
    </source>
</evidence>
<evidence type="ECO:0000256" key="7">
    <source>
        <dbReference type="ARBA" id="ARBA00023125"/>
    </source>
</evidence>
<keyword evidence="5" id="KW-0067">ATP-binding</keyword>
<dbReference type="PANTHER" id="PTHR45866:SF1">
    <property type="entry name" value="DNA GYRASE SUBUNIT B, MITOCHONDRIAL"/>
    <property type="match status" value="1"/>
</dbReference>
<evidence type="ECO:0000256" key="3">
    <source>
        <dbReference type="ARBA" id="ARBA00012895"/>
    </source>
</evidence>
<keyword evidence="8 10" id="KW-0413">Isomerase</keyword>
<dbReference type="EC" id="5.6.2.2" evidence="3"/>
<gene>
    <name evidence="10" type="ORF">JOF48_002783</name>
</gene>
<evidence type="ECO:0000313" key="11">
    <source>
        <dbReference type="Proteomes" id="UP000711614"/>
    </source>
</evidence>
<sequence>MAISPNPWTNTTHDWAAAVDTAHLASIAADPGRYAPGGVWHLLLEVAAHPVDEAEDRGARGLCTVTAHADGSWSVADDGRGTDTRLDASGQPVKKPVMSTKDLRFFDGPASEMLPDGFARRGMSVVSALSTWLVHTNRRLDGSWTQRYERGVPAALLPVPADGTTGTTVRFMPGREVPGGIPPERETLQRLSRAWPQLEWRFRQD</sequence>
<keyword evidence="11" id="KW-1185">Reference proteome</keyword>
<comment type="catalytic activity">
    <reaction evidence="1">
        <text>ATP-dependent breakage, passage and rejoining of double-stranded DNA.</text>
        <dbReference type="EC" id="5.6.2.2"/>
    </reaction>
</comment>
<evidence type="ECO:0000256" key="4">
    <source>
        <dbReference type="ARBA" id="ARBA00022741"/>
    </source>
</evidence>
<comment type="caution">
    <text evidence="10">The sequence shown here is derived from an EMBL/GenBank/DDBJ whole genome shotgun (WGS) entry which is preliminary data.</text>
</comment>
<dbReference type="InterPro" id="IPR036890">
    <property type="entry name" value="HATPase_C_sf"/>
</dbReference>
<dbReference type="SUPFAM" id="SSF55874">
    <property type="entry name" value="ATPase domain of HSP90 chaperone/DNA topoisomerase II/histidine kinase"/>
    <property type="match status" value="1"/>
</dbReference>
<proteinExistence type="inferred from homology"/>
<dbReference type="Proteomes" id="UP000711614">
    <property type="component" value="Unassembled WGS sequence"/>
</dbReference>
<name>A0ABS4YZ31_9MICC</name>
<accession>A0ABS4YZ31</accession>
<keyword evidence="7" id="KW-0238">DNA-binding</keyword>
<evidence type="ECO:0000256" key="1">
    <source>
        <dbReference type="ARBA" id="ARBA00000185"/>
    </source>
</evidence>
<keyword evidence="4" id="KW-0547">Nucleotide-binding</keyword>
<reference evidence="10 11" key="1">
    <citation type="submission" date="2021-03" db="EMBL/GenBank/DDBJ databases">
        <title>Sequencing the genomes of 1000 actinobacteria strains.</title>
        <authorList>
            <person name="Klenk H.-P."/>
        </authorList>
    </citation>
    <scope>NUCLEOTIDE SEQUENCE [LARGE SCALE GENOMIC DNA]</scope>
    <source>
        <strain evidence="10 11">DSM 16005</strain>
    </source>
</reference>
<evidence type="ECO:0000256" key="2">
    <source>
        <dbReference type="ARBA" id="ARBA00010708"/>
    </source>
</evidence>
<dbReference type="RefSeq" id="WP_209681620.1">
    <property type="nucleotide sequence ID" value="NZ_JAGIOI010000001.1"/>
</dbReference>
<feature type="compositionally biased region" description="Basic and acidic residues" evidence="9">
    <location>
        <begin position="77"/>
        <end position="86"/>
    </location>
</feature>
<feature type="region of interest" description="Disordered" evidence="9">
    <location>
        <begin position="74"/>
        <end position="94"/>
    </location>
</feature>
<evidence type="ECO:0000256" key="9">
    <source>
        <dbReference type="SAM" id="MobiDB-lite"/>
    </source>
</evidence>
<protein>
    <recommendedName>
        <fullName evidence="3">DNA topoisomerase (ATP-hydrolyzing)</fullName>
        <ecNumber evidence="3">5.6.2.2</ecNumber>
    </recommendedName>
</protein>
<keyword evidence="6" id="KW-0799">Topoisomerase</keyword>
<evidence type="ECO:0000256" key="5">
    <source>
        <dbReference type="ARBA" id="ARBA00022840"/>
    </source>
</evidence>
<evidence type="ECO:0000256" key="8">
    <source>
        <dbReference type="ARBA" id="ARBA00023235"/>
    </source>
</evidence>
<evidence type="ECO:0000313" key="10">
    <source>
        <dbReference type="EMBL" id="MBP2413984.1"/>
    </source>
</evidence>
<dbReference type="GO" id="GO:0003918">
    <property type="term" value="F:DNA topoisomerase type II (double strand cut, ATP-hydrolyzing) activity"/>
    <property type="evidence" value="ECO:0007669"/>
    <property type="project" value="UniProtKB-EC"/>
</dbReference>